<feature type="region of interest" description="Disordered" evidence="1">
    <location>
        <begin position="1"/>
        <end position="21"/>
    </location>
</feature>
<proteinExistence type="predicted"/>
<dbReference type="Gramene" id="OMP04187">
    <property type="protein sequence ID" value="OMP04187"/>
    <property type="gene ID" value="CCACVL1_02180"/>
</dbReference>
<evidence type="ECO:0000256" key="1">
    <source>
        <dbReference type="SAM" id="MobiDB-lite"/>
    </source>
</evidence>
<accession>A0A1R3KAR3</accession>
<gene>
    <name evidence="2" type="ORF">CCACVL1_02180</name>
</gene>
<dbReference type="AlphaFoldDB" id="A0A1R3KAR3"/>
<dbReference type="Proteomes" id="UP000188268">
    <property type="component" value="Unassembled WGS sequence"/>
</dbReference>
<evidence type="ECO:0000313" key="3">
    <source>
        <dbReference type="Proteomes" id="UP000188268"/>
    </source>
</evidence>
<protein>
    <submittedName>
        <fullName evidence="2">Uncharacterized protein</fullName>
    </submittedName>
</protein>
<keyword evidence="3" id="KW-1185">Reference proteome</keyword>
<sequence length="21" mass="2313">MGVPKKARGKEANWQKTLKAA</sequence>
<organism evidence="2 3">
    <name type="scientific">Corchorus capsularis</name>
    <name type="common">Jute</name>
    <dbReference type="NCBI Taxonomy" id="210143"/>
    <lineage>
        <taxon>Eukaryota</taxon>
        <taxon>Viridiplantae</taxon>
        <taxon>Streptophyta</taxon>
        <taxon>Embryophyta</taxon>
        <taxon>Tracheophyta</taxon>
        <taxon>Spermatophyta</taxon>
        <taxon>Magnoliopsida</taxon>
        <taxon>eudicotyledons</taxon>
        <taxon>Gunneridae</taxon>
        <taxon>Pentapetalae</taxon>
        <taxon>rosids</taxon>
        <taxon>malvids</taxon>
        <taxon>Malvales</taxon>
        <taxon>Malvaceae</taxon>
        <taxon>Grewioideae</taxon>
        <taxon>Apeibeae</taxon>
        <taxon>Corchorus</taxon>
    </lineage>
</organism>
<reference evidence="2 3" key="1">
    <citation type="submission" date="2013-09" db="EMBL/GenBank/DDBJ databases">
        <title>Corchorus capsularis genome sequencing.</title>
        <authorList>
            <person name="Alam M."/>
            <person name="Haque M.S."/>
            <person name="Islam M.S."/>
            <person name="Emdad E.M."/>
            <person name="Islam M.M."/>
            <person name="Ahmed B."/>
            <person name="Halim A."/>
            <person name="Hossen Q.M.M."/>
            <person name="Hossain M.Z."/>
            <person name="Ahmed R."/>
            <person name="Khan M.M."/>
            <person name="Islam R."/>
            <person name="Rashid M.M."/>
            <person name="Khan S.A."/>
            <person name="Rahman M.S."/>
            <person name="Alam M."/>
        </authorList>
    </citation>
    <scope>NUCLEOTIDE SEQUENCE [LARGE SCALE GENOMIC DNA]</scope>
    <source>
        <strain evidence="3">cv. CVL-1</strain>
        <tissue evidence="2">Whole seedling</tissue>
    </source>
</reference>
<evidence type="ECO:0000313" key="2">
    <source>
        <dbReference type="EMBL" id="OMP04187.1"/>
    </source>
</evidence>
<name>A0A1R3KAR3_COCAP</name>
<dbReference type="EMBL" id="AWWV01005763">
    <property type="protein sequence ID" value="OMP04187.1"/>
    <property type="molecule type" value="Genomic_DNA"/>
</dbReference>
<comment type="caution">
    <text evidence="2">The sequence shown here is derived from an EMBL/GenBank/DDBJ whole genome shotgun (WGS) entry which is preliminary data.</text>
</comment>